<dbReference type="InterPro" id="IPR051057">
    <property type="entry name" value="PI-PLC_domain"/>
</dbReference>
<reference evidence="2" key="1">
    <citation type="submission" date="2023-03" db="EMBL/GenBank/DDBJ databases">
        <title>Massive genome expansion in bonnet fungi (Mycena s.s.) driven by repeated elements and novel gene families across ecological guilds.</title>
        <authorList>
            <consortium name="Lawrence Berkeley National Laboratory"/>
            <person name="Harder C.B."/>
            <person name="Miyauchi S."/>
            <person name="Viragh M."/>
            <person name="Kuo A."/>
            <person name="Thoen E."/>
            <person name="Andreopoulos B."/>
            <person name="Lu D."/>
            <person name="Skrede I."/>
            <person name="Drula E."/>
            <person name="Henrissat B."/>
            <person name="Morin E."/>
            <person name="Kohler A."/>
            <person name="Barry K."/>
            <person name="LaButti K."/>
            <person name="Morin E."/>
            <person name="Salamov A."/>
            <person name="Lipzen A."/>
            <person name="Mereny Z."/>
            <person name="Hegedus B."/>
            <person name="Baldrian P."/>
            <person name="Stursova M."/>
            <person name="Weitz H."/>
            <person name="Taylor A."/>
            <person name="Grigoriev I.V."/>
            <person name="Nagy L.G."/>
            <person name="Martin F."/>
            <person name="Kauserud H."/>
        </authorList>
    </citation>
    <scope>NUCLEOTIDE SEQUENCE</scope>
    <source>
        <strain evidence="2">CBHHK173m</strain>
    </source>
</reference>
<dbReference type="GO" id="GO:0006629">
    <property type="term" value="P:lipid metabolic process"/>
    <property type="evidence" value="ECO:0007669"/>
    <property type="project" value="InterPro"/>
</dbReference>
<organism evidence="2 3">
    <name type="scientific">Mycena belliarum</name>
    <dbReference type="NCBI Taxonomy" id="1033014"/>
    <lineage>
        <taxon>Eukaryota</taxon>
        <taxon>Fungi</taxon>
        <taxon>Dikarya</taxon>
        <taxon>Basidiomycota</taxon>
        <taxon>Agaricomycotina</taxon>
        <taxon>Agaricomycetes</taxon>
        <taxon>Agaricomycetidae</taxon>
        <taxon>Agaricales</taxon>
        <taxon>Marasmiineae</taxon>
        <taxon>Mycenaceae</taxon>
        <taxon>Mycena</taxon>
    </lineage>
</organism>
<feature type="signal peptide" evidence="1">
    <location>
        <begin position="1"/>
        <end position="18"/>
    </location>
</feature>
<name>A0AAD6TZH1_9AGAR</name>
<comment type="caution">
    <text evidence="2">The sequence shown here is derived from an EMBL/GenBank/DDBJ whole genome shotgun (WGS) entry which is preliminary data.</text>
</comment>
<dbReference type="PANTHER" id="PTHR13593">
    <property type="match status" value="1"/>
</dbReference>
<dbReference type="Pfam" id="PF26146">
    <property type="entry name" value="PI-PLC_X"/>
    <property type="match status" value="1"/>
</dbReference>
<dbReference type="Gene3D" id="3.20.20.190">
    <property type="entry name" value="Phosphatidylinositol (PI) phosphodiesterase"/>
    <property type="match status" value="1"/>
</dbReference>
<dbReference type="Proteomes" id="UP001222325">
    <property type="component" value="Unassembled WGS sequence"/>
</dbReference>
<accession>A0AAD6TZH1</accession>
<keyword evidence="1" id="KW-0732">Signal</keyword>
<dbReference type="AlphaFoldDB" id="A0AAD6TZH1"/>
<keyword evidence="3" id="KW-1185">Reference proteome</keyword>
<proteinExistence type="predicted"/>
<gene>
    <name evidence="2" type="ORF">B0H15DRAFT_951441</name>
</gene>
<dbReference type="GO" id="GO:0008081">
    <property type="term" value="F:phosphoric diester hydrolase activity"/>
    <property type="evidence" value="ECO:0007669"/>
    <property type="project" value="InterPro"/>
</dbReference>
<dbReference type="SUPFAM" id="SSF51695">
    <property type="entry name" value="PLC-like phosphodiesterases"/>
    <property type="match status" value="1"/>
</dbReference>
<dbReference type="EMBL" id="JARJCN010000037">
    <property type="protein sequence ID" value="KAJ7084558.1"/>
    <property type="molecule type" value="Genomic_DNA"/>
</dbReference>
<protein>
    <submittedName>
        <fullName evidence="2">PLC-like phosphodiesterase</fullName>
    </submittedName>
</protein>
<dbReference type="PANTHER" id="PTHR13593:SF140">
    <property type="entry name" value="PLC-LIKE PHOSPHODIESTERASE"/>
    <property type="match status" value="1"/>
</dbReference>
<feature type="chain" id="PRO_5041913400" evidence="1">
    <location>
        <begin position="19"/>
        <end position="356"/>
    </location>
</feature>
<evidence type="ECO:0000313" key="3">
    <source>
        <dbReference type="Proteomes" id="UP001222325"/>
    </source>
</evidence>
<evidence type="ECO:0000256" key="1">
    <source>
        <dbReference type="SAM" id="SignalP"/>
    </source>
</evidence>
<dbReference type="InterPro" id="IPR017946">
    <property type="entry name" value="PLC-like_Pdiesterase_TIM-brl"/>
</dbReference>
<sequence length="356" mass="37633">MLPLHLRNLVATVSAALAATTPTKRARLCNGRAEFCSRLYSNVTYVGAHDSFAFSADPFALARDQEVDIPTQLSLGVRLLQVQAHMNGNVLHFCHTSCNLFDGGSVLSYLKLVKTFLDANPDEVLTLLFTNPEGLSPATVWKPLFDAAGLTNLTYVPPSLPVKQNAWPTLGSMLDSGTRVVVFLDSQADGAHPTPTLLPEFSMIWETPFSVTNASFPCSVDRIHGPLATEEHMYLINHSLNTNIIPIGDGVIIPDPLDAPHTNGVPSILAHANECAPLGGGRAPSFVLLDFVNLGAGFQAADVLNGVSPTGSASASRNATATSGPSSQSGAALQRNLIQSYLTLALILALALGSLV</sequence>
<evidence type="ECO:0000313" key="2">
    <source>
        <dbReference type="EMBL" id="KAJ7084558.1"/>
    </source>
</evidence>